<sequence length="131" mass="14228">MKAYTSFVLFAAILAMVFVRCTGRSGIKRPNLPPLVMPTTPPELQEKRPRMGSPYFPYQSTTTRQPDWQGNRSPHSRNQSPNGRFGSPGGGYGSQGGLFNPSGRHSPGSPGVNGQRFTFPPNPSQHGGLWG</sequence>
<feature type="chain" id="PRO_5001492078" evidence="2">
    <location>
        <begin position="24"/>
        <end position="131"/>
    </location>
</feature>
<keyword evidence="4" id="KW-1185">Reference proteome</keyword>
<feature type="compositionally biased region" description="Polar residues" evidence="1">
    <location>
        <begin position="58"/>
        <end position="82"/>
    </location>
</feature>
<dbReference type="AlphaFoldDB" id="A0A016U8W5"/>
<comment type="caution">
    <text evidence="3">The sequence shown here is derived from an EMBL/GenBank/DDBJ whole genome shotgun (WGS) entry which is preliminary data.</text>
</comment>
<feature type="signal peptide" evidence="2">
    <location>
        <begin position="1"/>
        <end position="23"/>
    </location>
</feature>
<proteinExistence type="predicted"/>
<dbReference type="Proteomes" id="UP000024635">
    <property type="component" value="Unassembled WGS sequence"/>
</dbReference>
<name>A0A016U8W5_9BILA</name>
<evidence type="ECO:0000256" key="2">
    <source>
        <dbReference type="SAM" id="SignalP"/>
    </source>
</evidence>
<reference evidence="4" key="1">
    <citation type="journal article" date="2015" name="Nat. Genet.">
        <title>The genome and transcriptome of the zoonotic hookworm Ancylostoma ceylanicum identify infection-specific gene families.</title>
        <authorList>
            <person name="Schwarz E.M."/>
            <person name="Hu Y."/>
            <person name="Antoshechkin I."/>
            <person name="Miller M.M."/>
            <person name="Sternberg P.W."/>
            <person name="Aroian R.V."/>
        </authorList>
    </citation>
    <scope>NUCLEOTIDE SEQUENCE</scope>
    <source>
        <strain evidence="4">HY135</strain>
    </source>
</reference>
<organism evidence="3 4">
    <name type="scientific">Ancylostoma ceylanicum</name>
    <dbReference type="NCBI Taxonomy" id="53326"/>
    <lineage>
        <taxon>Eukaryota</taxon>
        <taxon>Metazoa</taxon>
        <taxon>Ecdysozoa</taxon>
        <taxon>Nematoda</taxon>
        <taxon>Chromadorea</taxon>
        <taxon>Rhabditida</taxon>
        <taxon>Rhabditina</taxon>
        <taxon>Rhabditomorpha</taxon>
        <taxon>Strongyloidea</taxon>
        <taxon>Ancylostomatidae</taxon>
        <taxon>Ancylostomatinae</taxon>
        <taxon>Ancylostoma</taxon>
    </lineage>
</organism>
<dbReference type="EMBL" id="JARK01001386">
    <property type="protein sequence ID" value="EYC11565.1"/>
    <property type="molecule type" value="Genomic_DNA"/>
</dbReference>
<evidence type="ECO:0000256" key="1">
    <source>
        <dbReference type="SAM" id="MobiDB-lite"/>
    </source>
</evidence>
<evidence type="ECO:0000313" key="3">
    <source>
        <dbReference type="EMBL" id="EYC11565.1"/>
    </source>
</evidence>
<feature type="region of interest" description="Disordered" evidence="1">
    <location>
        <begin position="28"/>
        <end position="131"/>
    </location>
</feature>
<evidence type="ECO:0000313" key="4">
    <source>
        <dbReference type="Proteomes" id="UP000024635"/>
    </source>
</evidence>
<keyword evidence="2" id="KW-0732">Signal</keyword>
<feature type="compositionally biased region" description="Pro residues" evidence="1">
    <location>
        <begin position="31"/>
        <end position="41"/>
    </location>
</feature>
<protein>
    <submittedName>
        <fullName evidence="3">Uncharacterized protein</fullName>
    </submittedName>
</protein>
<gene>
    <name evidence="3" type="primary">Acey_s0050.g1980</name>
    <name evidence="3" type="ORF">Y032_0050g1980</name>
</gene>
<accession>A0A016U8W5</accession>
<feature type="compositionally biased region" description="Gly residues" evidence="1">
    <location>
        <begin position="86"/>
        <end position="96"/>
    </location>
</feature>